<evidence type="ECO:0000313" key="2">
    <source>
        <dbReference type="EMBL" id="MFD1393243.1"/>
    </source>
</evidence>
<accession>A0ABW4B917</accession>
<name>A0ABW4B917_9LACO</name>
<evidence type="ECO:0000256" key="1">
    <source>
        <dbReference type="SAM" id="Phobius"/>
    </source>
</evidence>
<keyword evidence="1" id="KW-0812">Transmembrane</keyword>
<reference evidence="3" key="1">
    <citation type="journal article" date="2019" name="Int. J. Syst. Evol. Microbiol.">
        <title>The Global Catalogue of Microorganisms (GCM) 10K type strain sequencing project: providing services to taxonomists for standard genome sequencing and annotation.</title>
        <authorList>
            <consortium name="The Broad Institute Genomics Platform"/>
            <consortium name="The Broad Institute Genome Sequencing Center for Infectious Disease"/>
            <person name="Wu L."/>
            <person name="Ma J."/>
        </authorList>
    </citation>
    <scope>NUCLEOTIDE SEQUENCE [LARGE SCALE GENOMIC DNA]</scope>
    <source>
        <strain evidence="3">CCM 8911</strain>
    </source>
</reference>
<dbReference type="PROSITE" id="PS51257">
    <property type="entry name" value="PROKAR_LIPOPROTEIN"/>
    <property type="match status" value="1"/>
</dbReference>
<dbReference type="Proteomes" id="UP001597249">
    <property type="component" value="Unassembled WGS sequence"/>
</dbReference>
<evidence type="ECO:0000313" key="3">
    <source>
        <dbReference type="Proteomes" id="UP001597249"/>
    </source>
</evidence>
<sequence length="143" mass="15924">MLALFAKVVYTQHPRWLAAGFASLMLICGCLAGAALRWGPDWLSLTLPTPWGFAVIGGSLVLIIGGLMALGILLLRWLYNPGGLLIILLLGVALFRRYWLNTATSMTQHQAGWILLIFGGGYLIYIGWQLVSLKRLRRLKHHR</sequence>
<feature type="transmembrane region" description="Helical" evidence="1">
    <location>
        <begin position="51"/>
        <end position="75"/>
    </location>
</feature>
<gene>
    <name evidence="2" type="ORF">ACFQ3L_06620</name>
</gene>
<feature type="transmembrane region" description="Helical" evidence="1">
    <location>
        <begin position="111"/>
        <end position="133"/>
    </location>
</feature>
<keyword evidence="1" id="KW-0472">Membrane</keyword>
<dbReference type="RefSeq" id="WP_125586807.1">
    <property type="nucleotide sequence ID" value="NZ_JBHTMO010000020.1"/>
</dbReference>
<feature type="transmembrane region" description="Helical" evidence="1">
    <location>
        <begin position="82"/>
        <end position="99"/>
    </location>
</feature>
<proteinExistence type="predicted"/>
<keyword evidence="3" id="KW-1185">Reference proteome</keyword>
<comment type="caution">
    <text evidence="2">The sequence shown here is derived from an EMBL/GenBank/DDBJ whole genome shotgun (WGS) entry which is preliminary data.</text>
</comment>
<dbReference type="EMBL" id="JBHTMO010000020">
    <property type="protein sequence ID" value="MFD1393243.1"/>
    <property type="molecule type" value="Genomic_DNA"/>
</dbReference>
<organism evidence="2 3">
    <name type="scientific">Lacticaseibacillus jixianensis</name>
    <dbReference type="NCBI Taxonomy" id="2486012"/>
    <lineage>
        <taxon>Bacteria</taxon>
        <taxon>Bacillati</taxon>
        <taxon>Bacillota</taxon>
        <taxon>Bacilli</taxon>
        <taxon>Lactobacillales</taxon>
        <taxon>Lactobacillaceae</taxon>
        <taxon>Lacticaseibacillus</taxon>
    </lineage>
</organism>
<protein>
    <submittedName>
        <fullName evidence="2">Uncharacterized protein</fullName>
    </submittedName>
</protein>
<feature type="transmembrane region" description="Helical" evidence="1">
    <location>
        <begin position="16"/>
        <end position="39"/>
    </location>
</feature>
<keyword evidence="1" id="KW-1133">Transmembrane helix</keyword>